<sequence length="643" mass="70750">MATPLFPTPAAADDNVIRYALFFARDHVNAKAPASPVDPAATALNAADEELQFVQQRCVELLAFAHERTREFIWQRHRFHLQPAATASLSVGNCPDDTDKSDLLMAYHLAGETSVGDEIQDEWVVTWLLWEITKRHPNVLVRVQDSDGEFLLIECADVLPEWVHPENSDGRVLLKDGVLHLVPPTVVNEPPQSHSSRRRRKSTAGANGGTLTPLLRDCMHAVLRDSARTEASGAVQHTLEAKLNQVPSFMTENRHRIRCMLPRKAVRVLKRIPGVLGAAVEAFYYREPKQATSICTRMDVFLPTTEAQSSSPCMVTFSRCMFAQLKQQQFFAPKPFQRHPEYSALASGSLDHDDAKSKKDDAAVASLAADIGMKLTCGLEILYATSAKDQFGAVWRYGIDKALEVSDDDGVQEPADEFGANDDDSWLYVHPDSLEEKLKQVEASMGVAKSGDRGAGDDFGDSSGGAEELENIATMFNNFLGGISGIDGVEGNEPIQFDMSAFMEILNGDGSGPQREPRFSEGGDYFYEDDDDDDSLIHSSDKDSDDDDEADARMEAAMAEMDAELATSKMGKSFASSRFEEIDDETAPDLLDEDEVEVDAAADKPLDLDFNLLSNLLESFASQEGHAGPVSNILNEMNFPRSR</sequence>
<dbReference type="InParanoid" id="K3WIN0"/>
<dbReference type="Pfam" id="PF07093">
    <property type="entry name" value="SGT1"/>
    <property type="match status" value="2"/>
</dbReference>
<protein>
    <submittedName>
        <fullName evidence="2">Uncharacterized protein</fullName>
    </submittedName>
</protein>
<evidence type="ECO:0000313" key="2">
    <source>
        <dbReference type="EnsemblProtists" id="PYU1_T004822"/>
    </source>
</evidence>
<reference evidence="2" key="3">
    <citation type="submission" date="2015-02" db="UniProtKB">
        <authorList>
            <consortium name="EnsemblProtists"/>
        </authorList>
    </citation>
    <scope>IDENTIFICATION</scope>
    <source>
        <strain evidence="2">DAOM BR144</strain>
    </source>
</reference>
<evidence type="ECO:0000256" key="1">
    <source>
        <dbReference type="SAM" id="MobiDB-lite"/>
    </source>
</evidence>
<dbReference type="EMBL" id="GL376564">
    <property type="status" value="NOT_ANNOTATED_CDS"/>
    <property type="molecule type" value="Genomic_DNA"/>
</dbReference>
<feature type="region of interest" description="Disordered" evidence="1">
    <location>
        <begin position="443"/>
        <end position="465"/>
    </location>
</feature>
<reference evidence="3" key="2">
    <citation type="submission" date="2010-04" db="EMBL/GenBank/DDBJ databases">
        <authorList>
            <person name="Buell R."/>
            <person name="Hamilton J."/>
            <person name="Hostetler J."/>
        </authorList>
    </citation>
    <scope>NUCLEOTIDE SEQUENCE [LARGE SCALE GENOMIC DNA]</scope>
    <source>
        <strain evidence="3">DAOM:BR144</strain>
    </source>
</reference>
<reference evidence="3" key="1">
    <citation type="journal article" date="2010" name="Genome Biol.">
        <title>Genome sequence of the necrotrophic plant pathogen Pythium ultimum reveals original pathogenicity mechanisms and effector repertoire.</title>
        <authorList>
            <person name="Levesque C.A."/>
            <person name="Brouwer H."/>
            <person name="Cano L."/>
            <person name="Hamilton J.P."/>
            <person name="Holt C."/>
            <person name="Huitema E."/>
            <person name="Raffaele S."/>
            <person name="Robideau G.P."/>
            <person name="Thines M."/>
            <person name="Win J."/>
            <person name="Zerillo M.M."/>
            <person name="Beakes G.W."/>
            <person name="Boore J.L."/>
            <person name="Busam D."/>
            <person name="Dumas B."/>
            <person name="Ferriera S."/>
            <person name="Fuerstenberg S.I."/>
            <person name="Gachon C.M."/>
            <person name="Gaulin E."/>
            <person name="Govers F."/>
            <person name="Grenville-Briggs L."/>
            <person name="Horner N."/>
            <person name="Hostetler J."/>
            <person name="Jiang R.H."/>
            <person name="Johnson J."/>
            <person name="Krajaejun T."/>
            <person name="Lin H."/>
            <person name="Meijer H.J."/>
            <person name="Moore B."/>
            <person name="Morris P."/>
            <person name="Phuntmart V."/>
            <person name="Puiu D."/>
            <person name="Shetty J."/>
            <person name="Stajich J.E."/>
            <person name="Tripathy S."/>
            <person name="Wawra S."/>
            <person name="van West P."/>
            <person name="Whitty B.R."/>
            <person name="Coutinho P.M."/>
            <person name="Henrissat B."/>
            <person name="Martin F."/>
            <person name="Thomas P.D."/>
            <person name="Tyler B.M."/>
            <person name="De Vries R.P."/>
            <person name="Kamoun S."/>
            <person name="Yandell M."/>
            <person name="Tisserat N."/>
            <person name="Buell C.R."/>
        </authorList>
    </citation>
    <scope>NUCLEOTIDE SEQUENCE</scope>
    <source>
        <strain evidence="3">DAOM:BR144</strain>
    </source>
</reference>
<dbReference type="AlphaFoldDB" id="K3WIN0"/>
<dbReference type="PANTHER" id="PTHR13060:SF0">
    <property type="entry name" value="PROTEIN ECDYSONELESS HOMOLOG"/>
    <property type="match status" value="1"/>
</dbReference>
<organism evidence="2 3">
    <name type="scientific">Globisporangium ultimum (strain ATCC 200006 / CBS 805.95 / DAOM BR144)</name>
    <name type="common">Pythium ultimum</name>
    <dbReference type="NCBI Taxonomy" id="431595"/>
    <lineage>
        <taxon>Eukaryota</taxon>
        <taxon>Sar</taxon>
        <taxon>Stramenopiles</taxon>
        <taxon>Oomycota</taxon>
        <taxon>Peronosporomycetes</taxon>
        <taxon>Pythiales</taxon>
        <taxon>Pythiaceae</taxon>
        <taxon>Globisporangium</taxon>
    </lineage>
</organism>
<dbReference type="EnsemblProtists" id="PYU1_T004822">
    <property type="protein sequence ID" value="PYU1_T004822"/>
    <property type="gene ID" value="PYU1_G004811"/>
</dbReference>
<dbReference type="OMA" id="TKDYIWQ"/>
<evidence type="ECO:0000313" key="3">
    <source>
        <dbReference type="Proteomes" id="UP000019132"/>
    </source>
</evidence>
<proteinExistence type="predicted"/>
<feature type="region of interest" description="Disordered" evidence="1">
    <location>
        <begin position="506"/>
        <end position="551"/>
    </location>
</feature>
<feature type="region of interest" description="Disordered" evidence="1">
    <location>
        <begin position="184"/>
        <end position="209"/>
    </location>
</feature>
<keyword evidence="3" id="KW-1185">Reference proteome</keyword>
<name>K3WIN0_GLOUD</name>
<dbReference type="InterPro" id="IPR010770">
    <property type="entry name" value="Ecd"/>
</dbReference>
<dbReference type="eggNOG" id="KOG2406">
    <property type="taxonomic scope" value="Eukaryota"/>
</dbReference>
<dbReference type="VEuPathDB" id="FungiDB:PYU1_G004811"/>
<accession>K3WIN0</accession>
<dbReference type="Proteomes" id="UP000019132">
    <property type="component" value="Unassembled WGS sequence"/>
</dbReference>
<dbReference type="HOGENOM" id="CLU_006241_2_0_1"/>
<dbReference type="PANTHER" id="PTHR13060">
    <property type="entry name" value="SGT1 PROTEIN HSGT1 SUPPRESSOR OF GCR2"/>
    <property type="match status" value="1"/>
</dbReference>
<dbReference type="GO" id="GO:0005634">
    <property type="term" value="C:nucleus"/>
    <property type="evidence" value="ECO:0007669"/>
    <property type="project" value="TreeGrafter"/>
</dbReference>
<dbReference type="STRING" id="431595.K3WIN0"/>